<dbReference type="GO" id="GO:0005509">
    <property type="term" value="F:calcium ion binding"/>
    <property type="evidence" value="ECO:0007669"/>
    <property type="project" value="InterPro"/>
</dbReference>
<evidence type="ECO:0000256" key="2">
    <source>
        <dbReference type="ARBA" id="ARBA00007658"/>
    </source>
</evidence>
<evidence type="ECO:0000313" key="8">
    <source>
        <dbReference type="Proteomes" id="UP000784294"/>
    </source>
</evidence>
<protein>
    <recommendedName>
        <fullName evidence="9">Alpha-1,2-Mannosidase</fullName>
    </recommendedName>
</protein>
<evidence type="ECO:0000256" key="1">
    <source>
        <dbReference type="ARBA" id="ARBA00004240"/>
    </source>
</evidence>
<evidence type="ECO:0000256" key="4">
    <source>
        <dbReference type="ARBA" id="ARBA00023180"/>
    </source>
</evidence>
<feature type="compositionally biased region" description="Polar residues" evidence="6">
    <location>
        <begin position="84"/>
        <end position="95"/>
    </location>
</feature>
<evidence type="ECO:0000256" key="5">
    <source>
        <dbReference type="PIRSR" id="PIRSR601382-2"/>
    </source>
</evidence>
<comment type="subcellular location">
    <subcellularLocation>
        <location evidence="1">Endoplasmic reticulum</location>
    </subcellularLocation>
</comment>
<dbReference type="Proteomes" id="UP000784294">
    <property type="component" value="Unassembled WGS sequence"/>
</dbReference>
<proteinExistence type="inferred from homology"/>
<dbReference type="GO" id="GO:0016020">
    <property type="term" value="C:membrane"/>
    <property type="evidence" value="ECO:0007669"/>
    <property type="project" value="InterPro"/>
</dbReference>
<name>A0A3S5CF60_9PLAT</name>
<dbReference type="GO" id="GO:0005975">
    <property type="term" value="P:carbohydrate metabolic process"/>
    <property type="evidence" value="ECO:0007669"/>
    <property type="project" value="InterPro"/>
</dbReference>
<gene>
    <name evidence="7" type="ORF">PXEA_LOCUS9604</name>
</gene>
<feature type="region of interest" description="Disordered" evidence="6">
    <location>
        <begin position="56"/>
        <end position="95"/>
    </location>
</feature>
<feature type="binding site" evidence="5">
    <location>
        <position position="40"/>
    </location>
    <ligand>
        <name>Ca(2+)</name>
        <dbReference type="ChEBI" id="CHEBI:29108"/>
    </ligand>
</feature>
<dbReference type="InterPro" id="IPR012341">
    <property type="entry name" value="6hp_glycosidase-like_sf"/>
</dbReference>
<dbReference type="GO" id="GO:1904380">
    <property type="term" value="P:endoplasmic reticulum mannose trimming"/>
    <property type="evidence" value="ECO:0007669"/>
    <property type="project" value="InterPro"/>
</dbReference>
<dbReference type="InterPro" id="IPR036026">
    <property type="entry name" value="Seven-hairpin_glycosidases"/>
</dbReference>
<keyword evidence="4" id="KW-0325">Glycoprotein</keyword>
<keyword evidence="3" id="KW-0256">Endoplasmic reticulum</keyword>
<comment type="cofactor">
    <cofactor evidence="5">
        <name>Ca(2+)</name>
        <dbReference type="ChEBI" id="CHEBI:29108"/>
    </cofactor>
</comment>
<dbReference type="SUPFAM" id="SSF48225">
    <property type="entry name" value="Seven-hairpin glycosidases"/>
    <property type="match status" value="1"/>
</dbReference>
<dbReference type="GO" id="GO:0004571">
    <property type="term" value="F:mannosyl-oligosaccharide 1,2-alpha-mannosidase activity"/>
    <property type="evidence" value="ECO:0007669"/>
    <property type="project" value="InterPro"/>
</dbReference>
<organism evidence="7 8">
    <name type="scientific">Protopolystoma xenopodis</name>
    <dbReference type="NCBI Taxonomy" id="117903"/>
    <lineage>
        <taxon>Eukaryota</taxon>
        <taxon>Metazoa</taxon>
        <taxon>Spiralia</taxon>
        <taxon>Lophotrochozoa</taxon>
        <taxon>Platyhelminthes</taxon>
        <taxon>Monogenea</taxon>
        <taxon>Polyopisthocotylea</taxon>
        <taxon>Polystomatidea</taxon>
        <taxon>Polystomatidae</taxon>
        <taxon>Protopolystoma</taxon>
    </lineage>
</organism>
<keyword evidence="8" id="KW-1185">Reference proteome</keyword>
<dbReference type="InterPro" id="IPR044674">
    <property type="entry name" value="EDEM1/2/3"/>
</dbReference>
<accession>A0A3S5CF60</accession>
<evidence type="ECO:0000256" key="3">
    <source>
        <dbReference type="ARBA" id="ARBA00022824"/>
    </source>
</evidence>
<dbReference type="PANTHER" id="PTHR45679">
    <property type="entry name" value="ER DEGRADATION-ENHANCING ALPHA-MANNOSIDASE-LIKE PROTEIN 2"/>
    <property type="match status" value="1"/>
</dbReference>
<dbReference type="EMBL" id="CAAALY010027403">
    <property type="protein sequence ID" value="VEL16164.1"/>
    <property type="molecule type" value="Genomic_DNA"/>
</dbReference>
<dbReference type="OrthoDB" id="8118055at2759"/>
<dbReference type="AlphaFoldDB" id="A0A3S5CF60"/>
<feature type="region of interest" description="Disordered" evidence="6">
    <location>
        <begin position="161"/>
        <end position="194"/>
    </location>
</feature>
<evidence type="ECO:0000256" key="6">
    <source>
        <dbReference type="SAM" id="MobiDB-lite"/>
    </source>
</evidence>
<keyword evidence="5" id="KW-0106">Calcium</keyword>
<dbReference type="Pfam" id="PF01532">
    <property type="entry name" value="Glyco_hydro_47"/>
    <property type="match status" value="1"/>
</dbReference>
<dbReference type="PANTHER" id="PTHR45679:SF2">
    <property type="entry name" value="ER DEGRADATION-ENHANCING ALPHA-MANNOSIDASE-LIKE PROTEIN 3"/>
    <property type="match status" value="1"/>
</dbReference>
<dbReference type="GO" id="GO:0044322">
    <property type="term" value="C:endoplasmic reticulum quality control compartment"/>
    <property type="evidence" value="ECO:0007669"/>
    <property type="project" value="GOC"/>
</dbReference>
<dbReference type="InterPro" id="IPR001382">
    <property type="entry name" value="Glyco_hydro_47"/>
</dbReference>
<comment type="caution">
    <text evidence="7">The sequence shown here is derived from an EMBL/GenBank/DDBJ whole genome shotgun (WGS) entry which is preliminary data.</text>
</comment>
<feature type="compositionally biased region" description="Low complexity" evidence="6">
    <location>
        <begin position="60"/>
        <end position="78"/>
    </location>
</feature>
<sequence>MKHYDQMDSFVLAETFKYLYLLFTEPSDLPINLDNFVLSTEAHLLPIGLGVSTNWHSQPSKTSAHSTVSSSTSSYSLMSHHDNAQSGQNLLGQNDPGSLHDSIPPCSSGHKFASASILPFYQSDVHGDRDLVEETRLHHQARCSNLLHTLFDTGSNSFASKEPVSDLLPGEKCSGSSTHDLPPERLTSNSDSDKSSHVLISFTGQKSTASTLLSHIPEQSIANDSIRSNELHERSGVISQKQVEFGCRVHDGPGHHRGRAWIQSLIKSSLCSARGCRARFRPIVQNGSEMLSELTLKSLNIYC</sequence>
<comment type="similarity">
    <text evidence="2">Belongs to the glycosyl hydrolase 47 family.</text>
</comment>
<keyword evidence="5" id="KW-0479">Metal-binding</keyword>
<evidence type="ECO:0000313" key="7">
    <source>
        <dbReference type="EMBL" id="VEL16164.1"/>
    </source>
</evidence>
<reference evidence="7" key="1">
    <citation type="submission" date="2018-11" db="EMBL/GenBank/DDBJ databases">
        <authorList>
            <consortium name="Pathogen Informatics"/>
        </authorList>
    </citation>
    <scope>NUCLEOTIDE SEQUENCE</scope>
</reference>
<dbReference type="Gene3D" id="1.50.10.10">
    <property type="match status" value="1"/>
</dbReference>
<evidence type="ECO:0008006" key="9">
    <source>
        <dbReference type="Google" id="ProtNLM"/>
    </source>
</evidence>